<reference evidence="3 4" key="1">
    <citation type="journal article" date="2015" name="Genome Announc.">
        <title>Expanding the biotechnology potential of lactobacilli through comparative genomics of 213 strains and associated genera.</title>
        <authorList>
            <person name="Sun Z."/>
            <person name="Harris H.M."/>
            <person name="McCann A."/>
            <person name="Guo C."/>
            <person name="Argimon S."/>
            <person name="Zhang W."/>
            <person name="Yang X."/>
            <person name="Jeffery I.B."/>
            <person name="Cooney J.C."/>
            <person name="Kagawa T.F."/>
            <person name="Liu W."/>
            <person name="Song Y."/>
            <person name="Salvetti E."/>
            <person name="Wrobel A."/>
            <person name="Rasinkangas P."/>
            <person name="Parkhill J."/>
            <person name="Rea M.C."/>
            <person name="O'Sullivan O."/>
            <person name="Ritari J."/>
            <person name="Douillard F.P."/>
            <person name="Paul Ross R."/>
            <person name="Yang R."/>
            <person name="Briner A.E."/>
            <person name="Felis G.E."/>
            <person name="de Vos W.M."/>
            <person name="Barrangou R."/>
            <person name="Klaenhammer T.R."/>
            <person name="Caufield P.W."/>
            <person name="Cui Y."/>
            <person name="Zhang H."/>
            <person name="O'Toole P.W."/>
        </authorList>
    </citation>
    <scope>NUCLEOTIDE SEQUENCE [LARGE SCALE GENOMIC DNA]</scope>
    <source>
        <strain evidence="3 4">DSM 24302</strain>
    </source>
</reference>
<dbReference type="Gene3D" id="3.10.290.10">
    <property type="entry name" value="RNA-binding S4 domain"/>
    <property type="match status" value="1"/>
</dbReference>
<dbReference type="EMBL" id="AYZR01000007">
    <property type="protein sequence ID" value="KRM94078.1"/>
    <property type="molecule type" value="Genomic_DNA"/>
</dbReference>
<dbReference type="Pfam" id="PF21278">
    <property type="entry name" value="YlmH_1st"/>
    <property type="match status" value="1"/>
</dbReference>
<dbReference type="SMART" id="SM00363">
    <property type="entry name" value="S4"/>
    <property type="match status" value="1"/>
</dbReference>
<dbReference type="InterPro" id="IPR040591">
    <property type="entry name" value="RqcP2_RBD"/>
</dbReference>
<dbReference type="GO" id="GO:0003723">
    <property type="term" value="F:RNA binding"/>
    <property type="evidence" value="ECO:0007669"/>
    <property type="project" value="UniProtKB-KW"/>
</dbReference>
<sequence>MVDINIEQHFRSDEVPFLESMDSLVGRVQNEYRDLLTDFLNPRQQFILQTVVNRYDGVKLRFFGGFEDSEMKRALIYPDYFEPQQTYFQVSAYDIDYPQKFATLSHGQILGSLMGSGIEREVIGDIITDGTNWQFMVKAEMADYVASQLDHVGKVKVRLKPVALDHLLNPNQELETVTTTVSSLRLDVLVAEGAHISRHHAKELVETGRVRVNWAENQRPDYELGVSDIISVRGFGRIVLLEIGGMTKKDKIRVTLNLIKPNK</sequence>
<dbReference type="PROSITE" id="PS50889">
    <property type="entry name" value="S4"/>
    <property type="match status" value="1"/>
</dbReference>
<dbReference type="PANTHER" id="PTHR13633">
    <property type="entry name" value="MITOCHONDRIAL TRANSCRIPTION RESCUE FACTOR 1"/>
    <property type="match status" value="1"/>
</dbReference>
<gene>
    <name evidence="3" type="ORF">FC56_GL000058</name>
</gene>
<keyword evidence="3" id="KW-0689">Ribosomal protein</keyword>
<dbReference type="PATRIC" id="fig|1423802.4.peg.59"/>
<dbReference type="InterPro" id="IPR048443">
    <property type="entry name" value="RqcP2_N"/>
</dbReference>
<evidence type="ECO:0000313" key="3">
    <source>
        <dbReference type="EMBL" id="KRM94078.1"/>
    </source>
</evidence>
<dbReference type="AlphaFoldDB" id="A0A0R2CQI7"/>
<dbReference type="STRING" id="1423802.FC56_GL000058"/>
<dbReference type="CDD" id="cd00165">
    <property type="entry name" value="S4"/>
    <property type="match status" value="1"/>
</dbReference>
<keyword evidence="1" id="KW-0694">RNA-binding</keyword>
<dbReference type="PANTHER" id="PTHR13633:SF3">
    <property type="entry name" value="MITOCHONDRIAL TRANSCRIPTION RESCUE FACTOR 1"/>
    <property type="match status" value="1"/>
</dbReference>
<comment type="caution">
    <text evidence="3">The sequence shown here is derived from an EMBL/GenBank/DDBJ whole genome shotgun (WGS) entry which is preliminary data.</text>
</comment>
<keyword evidence="3" id="KW-0687">Ribonucleoprotein</keyword>
<dbReference type="Proteomes" id="UP000051256">
    <property type="component" value="Unassembled WGS sequence"/>
</dbReference>
<proteinExistence type="predicted"/>
<accession>A0A0R2CQI7</accession>
<dbReference type="RefSeq" id="WP_054670968.1">
    <property type="nucleotide sequence ID" value="NZ_AYZR01000007.1"/>
</dbReference>
<evidence type="ECO:0000256" key="1">
    <source>
        <dbReference type="PROSITE-ProRule" id="PRU00182"/>
    </source>
</evidence>
<dbReference type="InterPro" id="IPR012677">
    <property type="entry name" value="Nucleotide-bd_a/b_plait_sf"/>
</dbReference>
<name>A0A0R2CQI7_9LACO</name>
<feature type="domain" description="RNA-binding S4" evidence="2">
    <location>
        <begin position="184"/>
        <end position="244"/>
    </location>
</feature>
<dbReference type="Pfam" id="PF17774">
    <property type="entry name" value="YlmH_RBD"/>
    <property type="match status" value="1"/>
</dbReference>
<evidence type="ECO:0000259" key="2">
    <source>
        <dbReference type="SMART" id="SM00363"/>
    </source>
</evidence>
<dbReference type="SUPFAM" id="SSF55174">
    <property type="entry name" value="Alpha-L RNA-binding motif"/>
    <property type="match status" value="1"/>
</dbReference>
<dbReference type="InterPro" id="IPR002942">
    <property type="entry name" value="S4_RNA-bd"/>
</dbReference>
<dbReference type="Gene3D" id="3.30.1370.160">
    <property type="match status" value="1"/>
</dbReference>
<organism evidence="3 4">
    <name type="scientific">Lentilactobacillus senioris DSM 24302 = JCM 17472</name>
    <dbReference type="NCBI Taxonomy" id="1423802"/>
    <lineage>
        <taxon>Bacteria</taxon>
        <taxon>Bacillati</taxon>
        <taxon>Bacillota</taxon>
        <taxon>Bacilli</taxon>
        <taxon>Lactobacillales</taxon>
        <taxon>Lactobacillaceae</taxon>
        <taxon>Lentilactobacillus</taxon>
    </lineage>
</organism>
<dbReference type="GO" id="GO:0005840">
    <property type="term" value="C:ribosome"/>
    <property type="evidence" value="ECO:0007669"/>
    <property type="project" value="UniProtKB-KW"/>
</dbReference>
<dbReference type="Gene3D" id="3.30.70.330">
    <property type="match status" value="1"/>
</dbReference>
<evidence type="ECO:0000313" key="4">
    <source>
        <dbReference type="Proteomes" id="UP000051256"/>
    </source>
</evidence>
<dbReference type="Pfam" id="PF01479">
    <property type="entry name" value="S4"/>
    <property type="match status" value="1"/>
</dbReference>
<keyword evidence="4" id="KW-1185">Reference proteome</keyword>
<protein>
    <submittedName>
        <fullName evidence="3">Ribosomal protein S4e</fullName>
    </submittedName>
</protein>
<dbReference type="InterPro" id="IPR036986">
    <property type="entry name" value="S4_RNA-bd_sf"/>
</dbReference>